<evidence type="ECO:0000313" key="3">
    <source>
        <dbReference type="Proteomes" id="UP000537141"/>
    </source>
</evidence>
<keyword evidence="1" id="KW-0472">Membrane</keyword>
<keyword evidence="3" id="KW-1185">Reference proteome</keyword>
<dbReference type="AlphaFoldDB" id="A0A7X0NF18"/>
<keyword evidence="1" id="KW-1133">Transmembrane helix</keyword>
<sequence length="120" mass="14261">MKFIITPELFNNLAITLFDFRWRILIWGICSFILSFVLQQQLHSKAPLSLLFITLFLLFLALQSLVISAFIFFFHRLPSNINQNNSLHRFYRIIEWCEALLFALLLPLPLLLFIYALWVI</sequence>
<proteinExistence type="predicted"/>
<gene>
    <name evidence="2" type="ORF">HNQ55_000739</name>
</gene>
<feature type="transmembrane region" description="Helical" evidence="1">
    <location>
        <begin position="20"/>
        <end position="38"/>
    </location>
</feature>
<reference evidence="2 3" key="1">
    <citation type="submission" date="2020-08" db="EMBL/GenBank/DDBJ databases">
        <title>Genomic Encyclopedia of Type Strains, Phase IV (KMG-IV): sequencing the most valuable type-strain genomes for metagenomic binning, comparative biology and taxonomic classification.</title>
        <authorList>
            <person name="Goeker M."/>
        </authorList>
    </citation>
    <scope>NUCLEOTIDE SEQUENCE [LARGE SCALE GENOMIC DNA]</scope>
    <source>
        <strain evidence="2 3">DSM 26287</strain>
    </source>
</reference>
<feature type="transmembrane region" description="Helical" evidence="1">
    <location>
        <begin position="93"/>
        <end position="118"/>
    </location>
</feature>
<protein>
    <submittedName>
        <fullName evidence="2">Putative membrane protein</fullName>
    </submittedName>
</protein>
<dbReference type="EMBL" id="JACHHU010000003">
    <property type="protein sequence ID" value="MBB6542261.1"/>
    <property type="molecule type" value="Genomic_DNA"/>
</dbReference>
<organism evidence="2 3">
    <name type="scientific">Thalassotalea piscium</name>
    <dbReference type="NCBI Taxonomy" id="1230533"/>
    <lineage>
        <taxon>Bacteria</taxon>
        <taxon>Pseudomonadati</taxon>
        <taxon>Pseudomonadota</taxon>
        <taxon>Gammaproteobacteria</taxon>
        <taxon>Alteromonadales</taxon>
        <taxon>Colwelliaceae</taxon>
        <taxon>Thalassotalea</taxon>
    </lineage>
</organism>
<dbReference type="RefSeq" id="WP_184422699.1">
    <property type="nucleotide sequence ID" value="NZ_AP027362.1"/>
</dbReference>
<name>A0A7X0NF18_9GAMM</name>
<accession>A0A7X0NF18</accession>
<feature type="transmembrane region" description="Helical" evidence="1">
    <location>
        <begin position="50"/>
        <end position="73"/>
    </location>
</feature>
<evidence type="ECO:0000256" key="1">
    <source>
        <dbReference type="SAM" id="Phobius"/>
    </source>
</evidence>
<keyword evidence="1" id="KW-0812">Transmembrane</keyword>
<dbReference type="Proteomes" id="UP000537141">
    <property type="component" value="Unassembled WGS sequence"/>
</dbReference>
<comment type="caution">
    <text evidence="2">The sequence shown here is derived from an EMBL/GenBank/DDBJ whole genome shotgun (WGS) entry which is preliminary data.</text>
</comment>
<evidence type="ECO:0000313" key="2">
    <source>
        <dbReference type="EMBL" id="MBB6542261.1"/>
    </source>
</evidence>